<evidence type="ECO:0000256" key="4">
    <source>
        <dbReference type="RuleBase" id="RU361188"/>
    </source>
</evidence>
<accession>A0A2M9HN42</accession>
<dbReference type="AlphaFoldDB" id="A0A2M9HN42"/>
<evidence type="ECO:0000256" key="1">
    <source>
        <dbReference type="ARBA" id="ARBA00005382"/>
    </source>
</evidence>
<dbReference type="InterPro" id="IPR017853">
    <property type="entry name" value="GH"/>
</dbReference>
<evidence type="ECO:0000259" key="6">
    <source>
        <dbReference type="Pfam" id="PF17189"/>
    </source>
</evidence>
<dbReference type="InterPro" id="IPR001139">
    <property type="entry name" value="Glyco_hydro_30"/>
</dbReference>
<organism evidence="7 8">
    <name type="scientific">Bifidobacterium scaligerum</name>
    <dbReference type="NCBI Taxonomy" id="2052656"/>
    <lineage>
        <taxon>Bacteria</taxon>
        <taxon>Bacillati</taxon>
        <taxon>Actinomycetota</taxon>
        <taxon>Actinomycetes</taxon>
        <taxon>Bifidobacteriales</taxon>
        <taxon>Bifidobacteriaceae</taxon>
        <taxon>Bifidobacterium</taxon>
    </lineage>
</organism>
<dbReference type="Pfam" id="PF17189">
    <property type="entry name" value="Glyco_hydro_30C"/>
    <property type="match status" value="1"/>
</dbReference>
<dbReference type="Pfam" id="PF02055">
    <property type="entry name" value="Glyco_hydro_30"/>
    <property type="match status" value="1"/>
</dbReference>
<dbReference type="Gene3D" id="2.60.40.1180">
    <property type="entry name" value="Golgi alpha-mannosidase II"/>
    <property type="match status" value="1"/>
</dbReference>
<comment type="caution">
    <text evidence="7">The sequence shown here is derived from an EMBL/GenBank/DDBJ whole genome shotgun (WGS) entry which is preliminary data.</text>
</comment>
<dbReference type="InterPro" id="IPR033453">
    <property type="entry name" value="Glyco_hydro_30_TIM-barrel"/>
</dbReference>
<dbReference type="PANTHER" id="PTHR11069">
    <property type="entry name" value="GLUCOSYLCERAMIDASE"/>
    <property type="match status" value="1"/>
</dbReference>
<keyword evidence="2" id="KW-0732">Signal</keyword>
<dbReference type="InterPro" id="IPR033452">
    <property type="entry name" value="GH30_C"/>
</dbReference>
<evidence type="ECO:0000259" key="5">
    <source>
        <dbReference type="Pfam" id="PF02055"/>
    </source>
</evidence>
<dbReference type="EMBL" id="PGLQ01000013">
    <property type="protein sequence ID" value="PJM78238.1"/>
    <property type="molecule type" value="Genomic_DNA"/>
</dbReference>
<dbReference type="OrthoDB" id="9806701at2"/>
<dbReference type="InterPro" id="IPR013780">
    <property type="entry name" value="Glyco_hydro_b"/>
</dbReference>
<evidence type="ECO:0000313" key="8">
    <source>
        <dbReference type="Proteomes" id="UP000228755"/>
    </source>
</evidence>
<dbReference type="SUPFAM" id="SSF51445">
    <property type="entry name" value="(Trans)glycosidases"/>
    <property type="match status" value="1"/>
</dbReference>
<protein>
    <submittedName>
        <fullName evidence="7">Glycosyl hydrolase</fullName>
    </submittedName>
</protein>
<dbReference type="Proteomes" id="UP000228755">
    <property type="component" value="Unassembled WGS sequence"/>
</dbReference>
<dbReference type="Gene3D" id="3.20.20.80">
    <property type="entry name" value="Glycosidases"/>
    <property type="match status" value="1"/>
</dbReference>
<gene>
    <name evidence="7" type="ORF">CUU80_10405</name>
</gene>
<sequence length="452" mass="51722">MVTWIETTETDRWQTKEAPAQGATSELGVTLTGGKEQEVEGFGGCFNELGWLPLQQLSADDREQVIKELFSPDELNFRLNRAPIGANDFAADWYSYDETPGDYELKDFSVKGDERAVLPYIRAAKKYQPQLSVHSSPWSPPTWMKNPPVYNYGKLVMTPENLTAYANYFVKYVRAYRALGVNVTRIFPQNEPWSDAKYPTCKWTSEQLRIFIRDYLGPTFEREGLLGKAEDGGVEIWLGTLNGPRDMQFVSLYGMVLENYNRYVDNILMDDEARKYITGVGYQWEGRDCIERTHKAWPELKLMQTESECGMGDNSWEYAEYIFHLVNHYLTHGALGYTYWNMVLAGTESTWGWHQNSLFSVDTEAKTFTRNPEYYVMRHYSHFVKPGARVLDLEGRFSSMASAYENPDGSLVVVVQNALEREVSFSFADPANAGRAFTATLAPRSFSTFTLD</sequence>
<dbReference type="PRINTS" id="PR00843">
    <property type="entry name" value="GLHYDRLASE30"/>
</dbReference>
<dbReference type="RefSeq" id="WP_100497267.1">
    <property type="nucleotide sequence ID" value="NZ_PGLQ01000013.1"/>
</dbReference>
<comment type="similarity">
    <text evidence="1 4">Belongs to the glycosyl hydrolase 30 family.</text>
</comment>
<feature type="domain" description="Glycosyl hydrolase family 30 beta sandwich" evidence="6">
    <location>
        <begin position="400"/>
        <end position="449"/>
    </location>
</feature>
<proteinExistence type="inferred from homology"/>
<name>A0A2M9HN42_9BIFI</name>
<keyword evidence="4" id="KW-0326">Glycosidase</keyword>
<feature type="domain" description="Glycosyl hydrolase family 30 TIM-barrel" evidence="5">
    <location>
        <begin position="39"/>
        <end position="384"/>
    </location>
</feature>
<evidence type="ECO:0000313" key="7">
    <source>
        <dbReference type="EMBL" id="PJM78238.1"/>
    </source>
</evidence>
<dbReference type="PANTHER" id="PTHR11069:SF23">
    <property type="entry name" value="LYSOSOMAL ACID GLUCOSYLCERAMIDASE"/>
    <property type="match status" value="1"/>
</dbReference>
<evidence type="ECO:0000256" key="2">
    <source>
        <dbReference type="ARBA" id="ARBA00022729"/>
    </source>
</evidence>
<evidence type="ECO:0000256" key="3">
    <source>
        <dbReference type="ARBA" id="ARBA00022801"/>
    </source>
</evidence>
<dbReference type="GO" id="GO:0006680">
    <property type="term" value="P:glucosylceramide catabolic process"/>
    <property type="evidence" value="ECO:0007669"/>
    <property type="project" value="TreeGrafter"/>
</dbReference>
<keyword evidence="8" id="KW-1185">Reference proteome</keyword>
<dbReference type="GO" id="GO:0004348">
    <property type="term" value="F:glucosylceramidase activity"/>
    <property type="evidence" value="ECO:0007669"/>
    <property type="project" value="InterPro"/>
</dbReference>
<reference evidence="7 8" key="1">
    <citation type="submission" date="2017-11" db="EMBL/GenBank/DDBJ databases">
        <title>Draft genome sequences of strains TRE 1, TRE D, TRE H and TRI 7, isolated from tamarins, belonging to four potential novel Bifidobacterium species.</title>
        <authorList>
            <person name="Mattarelli P."/>
            <person name="Modesto M."/>
            <person name="Bonetti A."/>
            <person name="Puglisi E."/>
            <person name="Morelli L."/>
        </authorList>
    </citation>
    <scope>NUCLEOTIDE SEQUENCE [LARGE SCALE GENOMIC DNA]</scope>
    <source>
        <strain evidence="8">TRED</strain>
    </source>
</reference>
<keyword evidence="3 4" id="KW-0378">Hydrolase</keyword>
<dbReference type="GO" id="GO:0016020">
    <property type="term" value="C:membrane"/>
    <property type="evidence" value="ECO:0007669"/>
    <property type="project" value="GOC"/>
</dbReference>